<dbReference type="Proteomes" id="UP001476798">
    <property type="component" value="Unassembled WGS sequence"/>
</dbReference>
<proteinExistence type="predicted"/>
<protein>
    <submittedName>
        <fullName evidence="1">Uncharacterized protein</fullName>
    </submittedName>
</protein>
<accession>A0ABV0NDG6</accession>
<gene>
    <name evidence="1" type="ORF">GOODEAATRI_025237</name>
</gene>
<organism evidence="1 2">
    <name type="scientific">Goodea atripinnis</name>
    <dbReference type="NCBI Taxonomy" id="208336"/>
    <lineage>
        <taxon>Eukaryota</taxon>
        <taxon>Metazoa</taxon>
        <taxon>Chordata</taxon>
        <taxon>Craniata</taxon>
        <taxon>Vertebrata</taxon>
        <taxon>Euteleostomi</taxon>
        <taxon>Actinopterygii</taxon>
        <taxon>Neopterygii</taxon>
        <taxon>Teleostei</taxon>
        <taxon>Neoteleostei</taxon>
        <taxon>Acanthomorphata</taxon>
        <taxon>Ovalentaria</taxon>
        <taxon>Atherinomorphae</taxon>
        <taxon>Cyprinodontiformes</taxon>
        <taxon>Goodeidae</taxon>
        <taxon>Goodea</taxon>
    </lineage>
</organism>
<evidence type="ECO:0000313" key="2">
    <source>
        <dbReference type="Proteomes" id="UP001476798"/>
    </source>
</evidence>
<evidence type="ECO:0000313" key="1">
    <source>
        <dbReference type="EMBL" id="MEQ2169434.1"/>
    </source>
</evidence>
<reference evidence="1 2" key="1">
    <citation type="submission" date="2021-06" db="EMBL/GenBank/DDBJ databases">
        <authorList>
            <person name="Palmer J.M."/>
        </authorList>
    </citation>
    <scope>NUCLEOTIDE SEQUENCE [LARGE SCALE GENOMIC DNA]</scope>
    <source>
        <strain evidence="1 2">GA_2019</strain>
        <tissue evidence="1">Muscle</tissue>
    </source>
</reference>
<keyword evidence="2" id="KW-1185">Reference proteome</keyword>
<sequence length="143" mass="15774">TGFIQARREEEQRSPFWGTRLAIPLPVVLARDTTLHLRPPSSLLVFGTCIQCCTLPLPGMGELHCSLPALPPAEDAAAVRTLFLLLCRLRQAPPHPSQRVWPTLLPLAWRLRLCFLVPSLAPAITQCPLVVPGGRTWQLTSTV</sequence>
<dbReference type="EMBL" id="JAHRIO010032925">
    <property type="protein sequence ID" value="MEQ2169434.1"/>
    <property type="molecule type" value="Genomic_DNA"/>
</dbReference>
<comment type="caution">
    <text evidence="1">The sequence shown here is derived from an EMBL/GenBank/DDBJ whole genome shotgun (WGS) entry which is preliminary data.</text>
</comment>
<name>A0ABV0NDG6_9TELE</name>
<feature type="non-terminal residue" evidence="1">
    <location>
        <position position="1"/>
    </location>
</feature>